<protein>
    <submittedName>
        <fullName evidence="2">Uncharacterized protein</fullName>
    </submittedName>
</protein>
<comment type="caution">
    <text evidence="2">The sequence shown here is derived from an EMBL/GenBank/DDBJ whole genome shotgun (WGS) entry which is preliminary data.</text>
</comment>
<evidence type="ECO:0000313" key="3">
    <source>
        <dbReference type="Proteomes" id="UP001189429"/>
    </source>
</evidence>
<accession>A0ABN9W5M9</accession>
<name>A0ABN9W5M9_9DINO</name>
<feature type="compositionally biased region" description="Gly residues" evidence="1">
    <location>
        <begin position="26"/>
        <end position="37"/>
    </location>
</feature>
<keyword evidence="3" id="KW-1185">Reference proteome</keyword>
<gene>
    <name evidence="2" type="ORF">PCOR1329_LOCUS64236</name>
</gene>
<dbReference type="EMBL" id="CAUYUJ010018179">
    <property type="protein sequence ID" value="CAK0881367.1"/>
    <property type="molecule type" value="Genomic_DNA"/>
</dbReference>
<organism evidence="2 3">
    <name type="scientific">Prorocentrum cordatum</name>
    <dbReference type="NCBI Taxonomy" id="2364126"/>
    <lineage>
        <taxon>Eukaryota</taxon>
        <taxon>Sar</taxon>
        <taxon>Alveolata</taxon>
        <taxon>Dinophyceae</taxon>
        <taxon>Prorocentrales</taxon>
        <taxon>Prorocentraceae</taxon>
        <taxon>Prorocentrum</taxon>
    </lineage>
</organism>
<proteinExistence type="predicted"/>
<reference evidence="2" key="1">
    <citation type="submission" date="2023-10" db="EMBL/GenBank/DDBJ databases">
        <authorList>
            <person name="Chen Y."/>
            <person name="Shah S."/>
            <person name="Dougan E. K."/>
            <person name="Thang M."/>
            <person name="Chan C."/>
        </authorList>
    </citation>
    <scope>NUCLEOTIDE SEQUENCE [LARGE SCALE GENOMIC DNA]</scope>
</reference>
<feature type="non-terminal residue" evidence="2">
    <location>
        <position position="1"/>
    </location>
</feature>
<feature type="region of interest" description="Disordered" evidence="1">
    <location>
        <begin position="1"/>
        <end position="79"/>
    </location>
</feature>
<sequence>FIHPQRAAAASSQGPATGSPNARTAFGGGGGGGGGQGEEGESRKRDDQGGAGKSTPMPAFEKRRRDPAGIYKGPRNHLRGVWDRQPAPLSVGMQMALMTRELLSGLGAHRIPGKLHIAAECYCLDWTRTEFRGSCTHRRMSKRSRVQDLLKREEDEEDDDKDTQLHNYKAMRPCRRSSSCKGTRYCD</sequence>
<dbReference type="Proteomes" id="UP001189429">
    <property type="component" value="Unassembled WGS sequence"/>
</dbReference>
<evidence type="ECO:0000256" key="1">
    <source>
        <dbReference type="SAM" id="MobiDB-lite"/>
    </source>
</evidence>
<feature type="compositionally biased region" description="Polar residues" evidence="1">
    <location>
        <begin position="10"/>
        <end position="22"/>
    </location>
</feature>
<evidence type="ECO:0000313" key="2">
    <source>
        <dbReference type="EMBL" id="CAK0881367.1"/>
    </source>
</evidence>
<feature type="region of interest" description="Disordered" evidence="1">
    <location>
        <begin position="142"/>
        <end position="164"/>
    </location>
</feature>